<keyword evidence="9 11" id="KW-0460">Magnesium</keyword>
<evidence type="ECO:0000259" key="14">
    <source>
        <dbReference type="Pfam" id="PF13735"/>
    </source>
</evidence>
<dbReference type="InterPro" id="IPR043519">
    <property type="entry name" value="NT_sf"/>
</dbReference>
<evidence type="ECO:0000313" key="16">
    <source>
        <dbReference type="Proteomes" id="UP000262939"/>
    </source>
</evidence>
<evidence type="ECO:0000256" key="11">
    <source>
        <dbReference type="HAMAP-Rule" id="MF_01263"/>
    </source>
</evidence>
<dbReference type="SUPFAM" id="SSF81301">
    <property type="entry name" value="Nucleotidyltransferase"/>
    <property type="match status" value="1"/>
</dbReference>
<dbReference type="SUPFAM" id="SSF81891">
    <property type="entry name" value="Poly A polymerase C-terminal region-like"/>
    <property type="match status" value="1"/>
</dbReference>
<feature type="binding site" evidence="11">
    <location>
        <position position="154"/>
    </location>
    <ligand>
        <name>CTP</name>
        <dbReference type="ChEBI" id="CHEBI:37563"/>
    </ligand>
</feature>
<evidence type="ECO:0000256" key="9">
    <source>
        <dbReference type="ARBA" id="ARBA00022842"/>
    </source>
</evidence>
<dbReference type="EMBL" id="QVTD01000003">
    <property type="protein sequence ID" value="RFU65519.1"/>
    <property type="molecule type" value="Genomic_DNA"/>
</dbReference>
<protein>
    <recommendedName>
        <fullName evidence="11">CCA-adding enzyme</fullName>
        <ecNumber evidence="11">2.7.7.72</ecNumber>
    </recommendedName>
    <alternativeName>
        <fullName evidence="11">CCA tRNA nucleotidyltransferase</fullName>
    </alternativeName>
    <alternativeName>
        <fullName evidence="11">tRNA CCA-pyrophosphorylase</fullName>
    </alternativeName>
    <alternativeName>
        <fullName evidence="11">tRNA adenylyl-/cytidylyl- transferase</fullName>
    </alternativeName>
    <alternativeName>
        <fullName evidence="11">tRNA nucleotidyltransferase</fullName>
    </alternativeName>
    <alternativeName>
        <fullName evidence="11">tRNA-NT</fullName>
    </alternativeName>
</protein>
<comment type="subunit">
    <text evidence="11">Homodimer.</text>
</comment>
<keyword evidence="8 11" id="KW-0067">ATP-binding</keyword>
<comment type="catalytic activity">
    <reaction evidence="11">
        <text>a tRNA precursor + 2 CTP + ATP = a tRNA with a 3' CCA end + 3 diphosphate</text>
        <dbReference type="Rhea" id="RHEA:14433"/>
        <dbReference type="Rhea" id="RHEA-COMP:10465"/>
        <dbReference type="Rhea" id="RHEA-COMP:10468"/>
        <dbReference type="ChEBI" id="CHEBI:30616"/>
        <dbReference type="ChEBI" id="CHEBI:33019"/>
        <dbReference type="ChEBI" id="CHEBI:37563"/>
        <dbReference type="ChEBI" id="CHEBI:74896"/>
        <dbReference type="ChEBI" id="CHEBI:83071"/>
        <dbReference type="EC" id="2.7.7.72"/>
    </reaction>
</comment>
<evidence type="ECO:0000256" key="10">
    <source>
        <dbReference type="ARBA" id="ARBA00022884"/>
    </source>
</evidence>
<feature type="binding site" evidence="11">
    <location>
        <position position="42"/>
    </location>
    <ligand>
        <name>Mg(2+)</name>
        <dbReference type="ChEBI" id="CHEBI:18420"/>
    </ligand>
</feature>
<evidence type="ECO:0000256" key="1">
    <source>
        <dbReference type="ARBA" id="ARBA00001946"/>
    </source>
</evidence>
<dbReference type="Proteomes" id="UP000262939">
    <property type="component" value="Unassembled WGS sequence"/>
</dbReference>
<comment type="similarity">
    <text evidence="11">Belongs to the tRNA nucleotidyltransferase/poly(A) polymerase family. Bacterial CCA-adding enzyme type 3 subfamily.</text>
</comment>
<evidence type="ECO:0000259" key="13">
    <source>
        <dbReference type="Pfam" id="PF12627"/>
    </source>
</evidence>
<evidence type="ECO:0000256" key="5">
    <source>
        <dbReference type="ARBA" id="ARBA00022723"/>
    </source>
</evidence>
<evidence type="ECO:0000256" key="6">
    <source>
        <dbReference type="ARBA" id="ARBA00022741"/>
    </source>
</evidence>
<feature type="binding site" evidence="11">
    <location>
        <position position="111"/>
    </location>
    <ligand>
        <name>ATP</name>
        <dbReference type="ChEBI" id="CHEBI:30616"/>
    </ligand>
</feature>
<feature type="binding site" evidence="11">
    <location>
        <position position="163"/>
    </location>
    <ligand>
        <name>CTP</name>
        <dbReference type="ChEBI" id="CHEBI:37563"/>
    </ligand>
</feature>
<feature type="domain" description="tRNA nucleotidyltransferase/poly(A) polymerase RNA and SrmB- binding" evidence="13">
    <location>
        <begin position="170"/>
        <end position="228"/>
    </location>
</feature>
<dbReference type="GO" id="GO:0000049">
    <property type="term" value="F:tRNA binding"/>
    <property type="evidence" value="ECO:0007669"/>
    <property type="project" value="UniProtKB-UniRule"/>
</dbReference>
<dbReference type="CDD" id="cd05398">
    <property type="entry name" value="NT_ClassII-CCAase"/>
    <property type="match status" value="1"/>
</dbReference>
<dbReference type="GO" id="GO:0042245">
    <property type="term" value="P:RNA repair"/>
    <property type="evidence" value="ECO:0007669"/>
    <property type="project" value="UniProtKB-KW"/>
</dbReference>
<dbReference type="RefSeq" id="WP_117321693.1">
    <property type="nucleotide sequence ID" value="NZ_QVTD01000003.1"/>
</dbReference>
<dbReference type="GO" id="GO:0004810">
    <property type="term" value="F:CCA tRNA nucleotidyltransferase activity"/>
    <property type="evidence" value="ECO:0007669"/>
    <property type="project" value="UniProtKB-UniRule"/>
</dbReference>
<dbReference type="GO" id="GO:0160016">
    <property type="term" value="F:CCACCA tRNA nucleotidyltransferase activity"/>
    <property type="evidence" value="ECO:0007669"/>
    <property type="project" value="RHEA"/>
</dbReference>
<evidence type="ECO:0000256" key="8">
    <source>
        <dbReference type="ARBA" id="ARBA00022840"/>
    </source>
</evidence>
<feature type="binding site" evidence="11">
    <location>
        <position position="157"/>
    </location>
    <ligand>
        <name>ATP</name>
        <dbReference type="ChEBI" id="CHEBI:30616"/>
    </ligand>
</feature>
<feature type="binding site" evidence="11">
    <location>
        <position position="163"/>
    </location>
    <ligand>
        <name>ATP</name>
        <dbReference type="ChEBI" id="CHEBI:30616"/>
    </ligand>
</feature>
<keyword evidence="16" id="KW-1185">Reference proteome</keyword>
<comment type="cofactor">
    <cofactor evidence="1 11">
        <name>Mg(2+)</name>
        <dbReference type="ChEBI" id="CHEBI:18420"/>
    </cofactor>
</comment>
<feature type="binding site" evidence="11">
    <location>
        <position position="160"/>
    </location>
    <ligand>
        <name>ATP</name>
        <dbReference type="ChEBI" id="CHEBI:30616"/>
    </ligand>
</feature>
<reference evidence="15 16" key="1">
    <citation type="submission" date="2018-08" db="EMBL/GenBank/DDBJ databases">
        <title>Bacillus chawlae sp. nov., Bacillus glennii sp. nov., and Bacillus saganii sp. nov. Isolated from the Vehicle Assembly Building at Kennedy Space Center where the Viking Spacecraft were Assembled.</title>
        <authorList>
            <person name="Seuylemezian A."/>
            <person name="Vaishampayan P."/>
        </authorList>
    </citation>
    <scope>NUCLEOTIDE SEQUENCE [LARGE SCALE GENOMIC DNA]</scope>
    <source>
        <strain evidence="15 16">V44-8</strain>
    </source>
</reference>
<dbReference type="Pfam" id="PF01743">
    <property type="entry name" value="PolyA_pol"/>
    <property type="match status" value="1"/>
</dbReference>
<dbReference type="AlphaFoldDB" id="A0A372LHG4"/>
<dbReference type="OrthoDB" id="9805698at2"/>
<feature type="binding site" evidence="11">
    <location>
        <position position="30"/>
    </location>
    <ligand>
        <name>ATP</name>
        <dbReference type="ChEBI" id="CHEBI:30616"/>
    </ligand>
</feature>
<dbReference type="InterPro" id="IPR032828">
    <property type="entry name" value="PolyA_RNA-bd"/>
</dbReference>
<feature type="binding site" evidence="11">
    <location>
        <position position="154"/>
    </location>
    <ligand>
        <name>ATP</name>
        <dbReference type="ChEBI" id="CHEBI:30616"/>
    </ligand>
</feature>
<dbReference type="PANTHER" id="PTHR46173:SF1">
    <property type="entry name" value="CCA TRNA NUCLEOTIDYLTRANSFERASE 1, MITOCHONDRIAL"/>
    <property type="match status" value="1"/>
</dbReference>
<keyword evidence="4 11" id="KW-0548">Nucleotidyltransferase</keyword>
<evidence type="ECO:0000256" key="2">
    <source>
        <dbReference type="ARBA" id="ARBA00022679"/>
    </source>
</evidence>
<dbReference type="GO" id="GO:0001680">
    <property type="term" value="P:tRNA 3'-terminal CCA addition"/>
    <property type="evidence" value="ECO:0007669"/>
    <property type="project" value="UniProtKB-UniRule"/>
</dbReference>
<dbReference type="InterPro" id="IPR050264">
    <property type="entry name" value="Bact_CCA-adding_enz_type3_sf"/>
</dbReference>
<keyword evidence="7 11" id="KW-0692">RNA repair</keyword>
<comment type="caution">
    <text evidence="15">The sequence shown here is derived from an EMBL/GenBank/DDBJ whole genome shotgun (WGS) entry which is preliminary data.</text>
</comment>
<dbReference type="Gene3D" id="3.30.460.10">
    <property type="entry name" value="Beta Polymerase, domain 2"/>
    <property type="match status" value="1"/>
</dbReference>
<feature type="domain" description="Poly A polymerase head" evidence="12">
    <location>
        <begin position="22"/>
        <end position="141"/>
    </location>
</feature>
<dbReference type="InterPro" id="IPR032810">
    <property type="entry name" value="CCA-adding_enz_C"/>
</dbReference>
<comment type="function">
    <text evidence="11">Catalyzes the addition and repair of the essential 3'-terminal CCA sequence in tRNAs without using a nucleic acid template. Adds these three nucleotides in the order of C, C, and A to the tRNA nucleotide-73, using CTP and ATP as substrates and producing inorganic pyrophosphate. tRNA 3'-terminal CCA addition is required both for tRNA processing and repair. Also involved in tRNA surveillance by mediating tandem CCA addition to generate a CCACCA at the 3' terminus of unstable tRNAs. While stable tRNAs receive only 3'-terminal CCA, unstable tRNAs are marked with CCACCA and rapidly degraded.</text>
</comment>
<evidence type="ECO:0000259" key="12">
    <source>
        <dbReference type="Pfam" id="PF01743"/>
    </source>
</evidence>
<feature type="binding site" evidence="11">
    <location>
        <position position="111"/>
    </location>
    <ligand>
        <name>CTP</name>
        <dbReference type="ChEBI" id="CHEBI:37563"/>
    </ligand>
</feature>
<dbReference type="Gene3D" id="1.20.58.560">
    <property type="match status" value="1"/>
</dbReference>
<dbReference type="Pfam" id="PF13735">
    <property type="entry name" value="tRNA_NucTran2_2"/>
    <property type="match status" value="1"/>
</dbReference>
<feature type="binding site" evidence="11">
    <location>
        <position position="40"/>
    </location>
    <ligand>
        <name>Mg(2+)</name>
        <dbReference type="ChEBI" id="CHEBI:18420"/>
    </ligand>
</feature>
<keyword evidence="5 11" id="KW-0479">Metal-binding</keyword>
<feature type="binding site" evidence="11">
    <location>
        <position position="30"/>
    </location>
    <ligand>
        <name>CTP</name>
        <dbReference type="ChEBI" id="CHEBI:37563"/>
    </ligand>
</feature>
<keyword evidence="10 11" id="KW-0694">RNA-binding</keyword>
<keyword evidence="3 11" id="KW-0819">tRNA processing</keyword>
<dbReference type="NCBIfam" id="NF009814">
    <property type="entry name" value="PRK13299.1"/>
    <property type="match status" value="1"/>
</dbReference>
<comment type="miscellaneous">
    <text evidence="11">A single active site specifically recognizes both ATP and CTP and is responsible for their addition.</text>
</comment>
<comment type="catalytic activity">
    <reaction evidence="11">
        <text>a tRNA with a 3' CCA end + 2 CTP + ATP = a tRNA with a 3' CCACCA end + 3 diphosphate</text>
        <dbReference type="Rhea" id="RHEA:76235"/>
        <dbReference type="Rhea" id="RHEA-COMP:10468"/>
        <dbReference type="Rhea" id="RHEA-COMP:18655"/>
        <dbReference type="ChEBI" id="CHEBI:30616"/>
        <dbReference type="ChEBI" id="CHEBI:33019"/>
        <dbReference type="ChEBI" id="CHEBI:37563"/>
        <dbReference type="ChEBI" id="CHEBI:83071"/>
        <dbReference type="ChEBI" id="CHEBI:195187"/>
    </reaction>
</comment>
<evidence type="ECO:0000313" key="15">
    <source>
        <dbReference type="EMBL" id="RFU65519.1"/>
    </source>
</evidence>
<dbReference type="Gene3D" id="1.10.246.80">
    <property type="match status" value="1"/>
</dbReference>
<feature type="binding site" evidence="11">
    <location>
        <position position="27"/>
    </location>
    <ligand>
        <name>CTP</name>
        <dbReference type="ChEBI" id="CHEBI:37563"/>
    </ligand>
</feature>
<feature type="domain" description="CCA-adding enzyme C-terminal" evidence="14">
    <location>
        <begin position="245"/>
        <end position="389"/>
    </location>
</feature>
<name>A0A372LHG4_9BACI</name>
<gene>
    <name evidence="11" type="primary">cca</name>
    <name evidence="15" type="ORF">D0466_06455</name>
</gene>
<dbReference type="PANTHER" id="PTHR46173">
    <property type="entry name" value="CCA TRNA NUCLEOTIDYLTRANSFERASE 1, MITOCHONDRIAL"/>
    <property type="match status" value="1"/>
</dbReference>
<accession>A0A372LHG4</accession>
<dbReference type="GO" id="GO:0000287">
    <property type="term" value="F:magnesium ion binding"/>
    <property type="evidence" value="ECO:0007669"/>
    <property type="project" value="UniProtKB-UniRule"/>
</dbReference>
<dbReference type="HAMAP" id="MF_01263">
    <property type="entry name" value="CCA_bact_type3"/>
    <property type="match status" value="1"/>
</dbReference>
<feature type="binding site" evidence="11">
    <location>
        <position position="27"/>
    </location>
    <ligand>
        <name>ATP</name>
        <dbReference type="ChEBI" id="CHEBI:30616"/>
    </ligand>
</feature>
<dbReference type="EC" id="2.7.7.72" evidence="11"/>
<organism evidence="15 16">
    <name type="scientific">Peribacillus glennii</name>
    <dbReference type="NCBI Taxonomy" id="2303991"/>
    <lineage>
        <taxon>Bacteria</taxon>
        <taxon>Bacillati</taxon>
        <taxon>Bacillota</taxon>
        <taxon>Bacilli</taxon>
        <taxon>Bacillales</taxon>
        <taxon>Bacillaceae</taxon>
        <taxon>Peribacillus</taxon>
    </lineage>
</organism>
<sequence length="398" mass="45581">MDKIFQKAVPILEQIEDAGFQAFFVGGSVRDYLLQREINDVDIASSATPSEIKTIFAKTVDVGIEHGTVMVLHERAGYEITTFRTEGNYTDFRRPDSVQFIRSLQEDLKRRDFTMNAMAMDKNGQIIDPFLGKKAIEGKLIVTVGNPDERFREDALRMMRGLRFVSQLSFDLDGQTLQSLKNNGALLENIAVERIYAEFEKLLKGKNRKKAFHLLSESGLYKFLPGFKSLGKTLEILQTLNIEKLDDPVELWVLLLVIGNIEDTEAFLRIWKMPVKQIREIGRLRFHVEKGTDFTEDKMALFHSGLNEAAKVTKIIAVLDHFNGNEAEWKVKEAFHRLPIHSLKELAVDGNDLVAWFAQRPGPWVKEEMELILSAVLREDVINRKTDIKGWLELCNRI</sequence>
<evidence type="ECO:0000256" key="7">
    <source>
        <dbReference type="ARBA" id="ARBA00022800"/>
    </source>
</evidence>
<dbReference type="Pfam" id="PF12627">
    <property type="entry name" value="PolyA_pol_RNAbd"/>
    <property type="match status" value="1"/>
</dbReference>
<proteinExistence type="inferred from homology"/>
<keyword evidence="6 11" id="KW-0547">Nucleotide-binding</keyword>
<keyword evidence="2 11" id="KW-0808">Transferase</keyword>
<feature type="binding site" evidence="11">
    <location>
        <position position="160"/>
    </location>
    <ligand>
        <name>CTP</name>
        <dbReference type="ChEBI" id="CHEBI:37563"/>
    </ligand>
</feature>
<evidence type="ECO:0000256" key="3">
    <source>
        <dbReference type="ARBA" id="ARBA00022694"/>
    </source>
</evidence>
<dbReference type="Gene3D" id="1.10.110.30">
    <property type="match status" value="1"/>
</dbReference>
<dbReference type="InterPro" id="IPR002646">
    <property type="entry name" value="PolA_pol_head_dom"/>
</dbReference>
<evidence type="ECO:0000256" key="4">
    <source>
        <dbReference type="ARBA" id="ARBA00022695"/>
    </source>
</evidence>
<dbReference type="InterPro" id="IPR023068">
    <property type="entry name" value="CCA-adding_enz_firmicutes"/>
</dbReference>
<dbReference type="GO" id="GO:0005524">
    <property type="term" value="F:ATP binding"/>
    <property type="evidence" value="ECO:0007669"/>
    <property type="project" value="UniProtKB-UniRule"/>
</dbReference>
<feature type="binding site" evidence="11">
    <location>
        <position position="157"/>
    </location>
    <ligand>
        <name>CTP</name>
        <dbReference type="ChEBI" id="CHEBI:37563"/>
    </ligand>
</feature>